<evidence type="ECO:0000313" key="1">
    <source>
        <dbReference type="EMBL" id="RCJ40983.1"/>
    </source>
</evidence>
<comment type="caution">
    <text evidence="1">The sequence shown here is derived from an EMBL/GenBank/DDBJ whole genome shotgun (WGS) entry which is preliminary data.</text>
</comment>
<name>A0A367RZ62_9NOSO</name>
<proteinExistence type="predicted"/>
<dbReference type="Proteomes" id="UP000252107">
    <property type="component" value="Unassembled WGS sequence"/>
</dbReference>
<accession>A0A367RZ62</accession>
<gene>
    <name evidence="1" type="ORF">A6770_36715</name>
</gene>
<reference evidence="1" key="1">
    <citation type="submission" date="2016-04" db="EMBL/GenBank/DDBJ databases">
        <authorList>
            <person name="Tabuchi Yagui T.R."/>
        </authorList>
    </citation>
    <scope>NUCLEOTIDE SEQUENCE [LARGE SCALE GENOMIC DNA]</scope>
    <source>
        <strain evidence="1">NIES-26</strain>
    </source>
</reference>
<evidence type="ECO:0000313" key="2">
    <source>
        <dbReference type="Proteomes" id="UP000252107"/>
    </source>
</evidence>
<sequence length="84" mass="9487">MRSRCVWGGLALGIAKLRSLWLVLGLADYSGASNRRCSKGLWRSVYGFNRSLKIKGGGKNSINRSLYRIKDKGLLFCIPRRDRV</sequence>
<organism evidence="1 2">
    <name type="scientific">Nostoc minutum NIES-26</name>
    <dbReference type="NCBI Taxonomy" id="1844469"/>
    <lineage>
        <taxon>Bacteria</taxon>
        <taxon>Bacillati</taxon>
        <taxon>Cyanobacteriota</taxon>
        <taxon>Cyanophyceae</taxon>
        <taxon>Nostocales</taxon>
        <taxon>Nostocaceae</taxon>
        <taxon>Nostoc</taxon>
    </lineage>
</organism>
<protein>
    <submittedName>
        <fullName evidence="1">Uncharacterized protein</fullName>
    </submittedName>
</protein>
<dbReference type="AlphaFoldDB" id="A0A367RZ62"/>
<keyword evidence="2" id="KW-1185">Reference proteome</keyword>
<dbReference type="EMBL" id="LXQD01000031">
    <property type="protein sequence ID" value="RCJ40983.1"/>
    <property type="molecule type" value="Genomic_DNA"/>
</dbReference>